<accession>A0A382J8S4</accession>
<reference evidence="1" key="1">
    <citation type="submission" date="2018-05" db="EMBL/GenBank/DDBJ databases">
        <authorList>
            <person name="Lanie J.A."/>
            <person name="Ng W.-L."/>
            <person name="Kazmierczak K.M."/>
            <person name="Andrzejewski T.M."/>
            <person name="Davidsen T.M."/>
            <person name="Wayne K.J."/>
            <person name="Tettelin H."/>
            <person name="Glass J.I."/>
            <person name="Rusch D."/>
            <person name="Podicherti R."/>
            <person name="Tsui H.-C.T."/>
            <person name="Winkler M.E."/>
        </authorList>
    </citation>
    <scope>NUCLEOTIDE SEQUENCE</scope>
</reference>
<organism evidence="1">
    <name type="scientific">marine metagenome</name>
    <dbReference type="NCBI Taxonomy" id="408172"/>
    <lineage>
        <taxon>unclassified sequences</taxon>
        <taxon>metagenomes</taxon>
        <taxon>ecological metagenomes</taxon>
    </lineage>
</organism>
<dbReference type="InterPro" id="IPR032427">
    <property type="entry name" value="P22_portal"/>
</dbReference>
<name>A0A382J8S4_9ZZZZ</name>
<proteinExistence type="predicted"/>
<protein>
    <submittedName>
        <fullName evidence="1">Uncharacterized protein</fullName>
    </submittedName>
</protein>
<gene>
    <name evidence="1" type="ORF">METZ01_LOCUS261032</name>
</gene>
<dbReference type="Pfam" id="PF16510">
    <property type="entry name" value="P22_portal"/>
    <property type="match status" value="1"/>
</dbReference>
<sequence length="86" mass="9850">MAKKCDAFYRGDQWDEQDLAALEAEGRPALTINTILPTINTVLGEQATRRADIKFKPRRNADNEVATILNKLFMQISDNNRLDWVE</sequence>
<dbReference type="EMBL" id="UINC01072496">
    <property type="protein sequence ID" value="SVC08178.1"/>
    <property type="molecule type" value="Genomic_DNA"/>
</dbReference>
<feature type="non-terminal residue" evidence="1">
    <location>
        <position position="86"/>
    </location>
</feature>
<dbReference type="AlphaFoldDB" id="A0A382J8S4"/>
<evidence type="ECO:0000313" key="1">
    <source>
        <dbReference type="EMBL" id="SVC08178.1"/>
    </source>
</evidence>